<dbReference type="InterPro" id="IPR054289">
    <property type="entry name" value="DUF7025"/>
</dbReference>
<dbReference type="Pfam" id="PF22942">
    <property type="entry name" value="DUF7025"/>
    <property type="match status" value="1"/>
</dbReference>
<reference evidence="3" key="1">
    <citation type="submission" date="2022-10" db="EMBL/GenBank/DDBJ databases">
        <title>Determination and structural analysis of whole genome sequence of Sarocladium strictum F4-1.</title>
        <authorList>
            <person name="Hu L."/>
            <person name="Jiang Y."/>
        </authorList>
    </citation>
    <scope>NUCLEOTIDE SEQUENCE</scope>
    <source>
        <strain evidence="3">F4-1</strain>
    </source>
</reference>
<dbReference type="Proteomes" id="UP001175261">
    <property type="component" value="Unassembled WGS sequence"/>
</dbReference>
<name>A0AA39L4A2_SARSR</name>
<comment type="caution">
    <text evidence="3">The sequence shown here is derived from an EMBL/GenBank/DDBJ whole genome shotgun (WGS) entry which is preliminary data.</text>
</comment>
<dbReference type="InterPro" id="IPR003593">
    <property type="entry name" value="AAA+_ATPase"/>
</dbReference>
<dbReference type="Pfam" id="PF00004">
    <property type="entry name" value="AAA"/>
    <property type="match status" value="1"/>
</dbReference>
<dbReference type="Gene3D" id="3.40.50.300">
    <property type="entry name" value="P-loop containing nucleotide triphosphate hydrolases"/>
    <property type="match status" value="1"/>
</dbReference>
<dbReference type="AlphaFoldDB" id="A0AA39L4A2"/>
<dbReference type="SUPFAM" id="SSF52540">
    <property type="entry name" value="P-loop containing nucleoside triphosphate hydrolases"/>
    <property type="match status" value="1"/>
</dbReference>
<dbReference type="GO" id="GO:0016887">
    <property type="term" value="F:ATP hydrolysis activity"/>
    <property type="evidence" value="ECO:0007669"/>
    <property type="project" value="InterPro"/>
</dbReference>
<accession>A0AA39L4A2</accession>
<sequence length="830" mass="94408">MATKEDQAAKIASEDIGDDTISLADSFVATDRSVSPPPGAVPYIAPGPFPPPPVQWKQKKRKKRTLKVDGKVPDVLHVLTYYGWSHNEIIDTRQSDKAFTHIPEVRAETGEEDDVYGKDAERPVIEILTQVYTCSANTPPRPRRYPPNQMEDRPITAAFEGIDYRYDGYASDEEDPVSSGQRVVKPVMLIYSKHLINALKVAIKYYPFFNINAEKTCISSPFRVLYHHSEELAAYRDNQPTAHSAEYAATTAKHIDILLEFLEKNLGTNLRREEERRQLATPKATFELFWLLLKPGTVVYAKRYDIWSPFVISSVNTGENVGQISDLYRVNCWFLESNGAMVTRHMESFIVRPWLGEQAISSLPVIPEAYWVEDFAAQGGKPMRQYQIDLGRVYWELLQRPTYMEHHGRLVSNSPDMSAAGGQTGFMNGRVVCDASGFNKYHGSAPDTHIRVKPHELNSNRRGLPRPPPKDHLPRSLPRCCCDVCIENRDEDQLGPYSDFEDLDPLVDPAPDSELYYLVLNKSIPGFILGTRRWGHLNIANLRPVQPNRDAFKYLVLEEEVKMTVKALIGKFATGIDGQLSPWGNDFVKNKGEGRIFLLHGSPGVGKTCTAECVAELTNRPLISLTSGDLSTRSWSVEEHLNYFLELGQRYGALVLLDEADVYLERRHSADIERNGLVSVFLRALEYYRGVLFLTTNRVRSFDRAFMSRIHVALHYRNLRDEDRERIWASNFDRLESESKGQVHVSAAAREFARHGDEVRQLQWNGREIRNNMQTALAMAEADGEDEGVVMLAEKHLRAVVKMSKGFKDYMNRRVRDDSELELSDDESDY</sequence>
<feature type="region of interest" description="Disordered" evidence="1">
    <location>
        <begin position="454"/>
        <end position="473"/>
    </location>
</feature>
<gene>
    <name evidence="3" type="ORF">NLU13_8060</name>
</gene>
<evidence type="ECO:0000313" key="4">
    <source>
        <dbReference type="Proteomes" id="UP001175261"/>
    </source>
</evidence>
<dbReference type="CDD" id="cd19481">
    <property type="entry name" value="RecA-like_protease"/>
    <property type="match status" value="1"/>
</dbReference>
<dbReference type="PANTHER" id="PTHR46411">
    <property type="entry name" value="FAMILY ATPASE, PUTATIVE-RELATED"/>
    <property type="match status" value="1"/>
</dbReference>
<dbReference type="GO" id="GO:0005524">
    <property type="term" value="F:ATP binding"/>
    <property type="evidence" value="ECO:0007669"/>
    <property type="project" value="InterPro"/>
</dbReference>
<dbReference type="PANTHER" id="PTHR46411:SF2">
    <property type="entry name" value="AAA+ ATPASE DOMAIN-CONTAINING PROTEIN"/>
    <property type="match status" value="1"/>
</dbReference>
<dbReference type="InterPro" id="IPR027417">
    <property type="entry name" value="P-loop_NTPase"/>
</dbReference>
<evidence type="ECO:0000256" key="1">
    <source>
        <dbReference type="SAM" id="MobiDB-lite"/>
    </source>
</evidence>
<feature type="domain" description="AAA+ ATPase" evidence="2">
    <location>
        <begin position="593"/>
        <end position="720"/>
    </location>
</feature>
<evidence type="ECO:0000259" key="2">
    <source>
        <dbReference type="SMART" id="SM00382"/>
    </source>
</evidence>
<dbReference type="EMBL" id="JAPDFR010000008">
    <property type="protein sequence ID" value="KAK0383971.1"/>
    <property type="molecule type" value="Genomic_DNA"/>
</dbReference>
<dbReference type="InterPro" id="IPR003959">
    <property type="entry name" value="ATPase_AAA_core"/>
</dbReference>
<organism evidence="3 4">
    <name type="scientific">Sarocladium strictum</name>
    <name type="common">Black bundle disease fungus</name>
    <name type="synonym">Acremonium strictum</name>
    <dbReference type="NCBI Taxonomy" id="5046"/>
    <lineage>
        <taxon>Eukaryota</taxon>
        <taxon>Fungi</taxon>
        <taxon>Dikarya</taxon>
        <taxon>Ascomycota</taxon>
        <taxon>Pezizomycotina</taxon>
        <taxon>Sordariomycetes</taxon>
        <taxon>Hypocreomycetidae</taxon>
        <taxon>Hypocreales</taxon>
        <taxon>Sarocladiaceae</taxon>
        <taxon>Sarocladium</taxon>
    </lineage>
</organism>
<dbReference type="InterPro" id="IPR056599">
    <property type="entry name" value="AAA_lid_fung"/>
</dbReference>
<proteinExistence type="predicted"/>
<evidence type="ECO:0000313" key="3">
    <source>
        <dbReference type="EMBL" id="KAK0383971.1"/>
    </source>
</evidence>
<protein>
    <recommendedName>
        <fullName evidence="2">AAA+ ATPase domain-containing protein</fullName>
    </recommendedName>
</protein>
<dbReference type="SMART" id="SM00382">
    <property type="entry name" value="AAA"/>
    <property type="match status" value="1"/>
</dbReference>
<keyword evidence="4" id="KW-1185">Reference proteome</keyword>
<dbReference type="Pfam" id="PF23232">
    <property type="entry name" value="AAA_lid_13"/>
    <property type="match status" value="1"/>
</dbReference>